<dbReference type="PANTHER" id="PTHR33735">
    <property type="entry name" value="EXPRESSED PROTEIN"/>
    <property type="match status" value="1"/>
</dbReference>
<evidence type="ECO:0000313" key="3">
    <source>
        <dbReference type="Proteomes" id="UP000233551"/>
    </source>
</evidence>
<evidence type="ECO:0000256" key="1">
    <source>
        <dbReference type="SAM" id="Coils"/>
    </source>
</evidence>
<reference evidence="2 3" key="1">
    <citation type="submission" date="2017-11" db="EMBL/GenBank/DDBJ databases">
        <title>De-novo sequencing of pomegranate (Punica granatum L.) genome.</title>
        <authorList>
            <person name="Akparov Z."/>
            <person name="Amiraslanov A."/>
            <person name="Hajiyeva S."/>
            <person name="Abbasov M."/>
            <person name="Kaur K."/>
            <person name="Hamwieh A."/>
            <person name="Solovyev V."/>
            <person name="Salamov A."/>
            <person name="Braich B."/>
            <person name="Kosarev P."/>
            <person name="Mahmoud A."/>
            <person name="Hajiyev E."/>
            <person name="Babayeva S."/>
            <person name="Izzatullayeva V."/>
            <person name="Mammadov A."/>
            <person name="Mammadov A."/>
            <person name="Sharifova S."/>
            <person name="Ojaghi J."/>
            <person name="Eynullazada K."/>
            <person name="Bayramov B."/>
            <person name="Abdulazimova A."/>
            <person name="Shahmuradov I."/>
        </authorList>
    </citation>
    <scope>NUCLEOTIDE SEQUENCE [LARGE SCALE GENOMIC DNA]</scope>
    <source>
        <strain evidence="3">cv. AG2017</strain>
        <tissue evidence="2">Leaf</tissue>
    </source>
</reference>
<comment type="caution">
    <text evidence="2">The sequence shown here is derived from an EMBL/GenBank/DDBJ whole genome shotgun (WGS) entry which is preliminary data.</text>
</comment>
<dbReference type="PANTHER" id="PTHR33735:SF14">
    <property type="entry name" value="PHAGE CAPSID SCAFFOLDING PROTEIN (GPO) SERINE PEPTIDASE"/>
    <property type="match status" value="1"/>
</dbReference>
<sequence>MEVPPGALPKGFPSQLQVFGCMIGKWLLGAVRGRGISSLVRNHLLVHGEVGEVVEREEEIAGNVEEAAEEVEKVAEEVADQLPEGGKLRDEIAFVENVAKHTAMDAHLAQEVFDKVEEVEKKVESIVDQAANEAPPDQSRN</sequence>
<proteinExistence type="predicted"/>
<dbReference type="Proteomes" id="UP000233551">
    <property type="component" value="Unassembled WGS sequence"/>
</dbReference>
<keyword evidence="1" id="KW-0175">Coiled coil</keyword>
<protein>
    <submittedName>
        <fullName evidence="2">Uncharacterized protein</fullName>
    </submittedName>
</protein>
<keyword evidence="3" id="KW-1185">Reference proteome</keyword>
<evidence type="ECO:0000313" key="2">
    <source>
        <dbReference type="EMBL" id="PKI45584.1"/>
    </source>
</evidence>
<dbReference type="AlphaFoldDB" id="A0A2I0INJ9"/>
<dbReference type="EMBL" id="PGOL01002702">
    <property type="protein sequence ID" value="PKI45584.1"/>
    <property type="molecule type" value="Genomic_DNA"/>
</dbReference>
<gene>
    <name evidence="2" type="ORF">CRG98_033900</name>
</gene>
<organism evidence="2 3">
    <name type="scientific">Punica granatum</name>
    <name type="common">Pomegranate</name>
    <dbReference type="NCBI Taxonomy" id="22663"/>
    <lineage>
        <taxon>Eukaryota</taxon>
        <taxon>Viridiplantae</taxon>
        <taxon>Streptophyta</taxon>
        <taxon>Embryophyta</taxon>
        <taxon>Tracheophyta</taxon>
        <taxon>Spermatophyta</taxon>
        <taxon>Magnoliopsida</taxon>
        <taxon>eudicotyledons</taxon>
        <taxon>Gunneridae</taxon>
        <taxon>Pentapetalae</taxon>
        <taxon>rosids</taxon>
        <taxon>malvids</taxon>
        <taxon>Myrtales</taxon>
        <taxon>Lythraceae</taxon>
        <taxon>Punica</taxon>
    </lineage>
</organism>
<name>A0A2I0INJ9_PUNGR</name>
<accession>A0A2I0INJ9</accession>
<dbReference type="STRING" id="22663.A0A2I0INJ9"/>
<feature type="coiled-coil region" evidence="1">
    <location>
        <begin position="54"/>
        <end position="81"/>
    </location>
</feature>